<organism evidence="1">
    <name type="scientific">Rhizophora mucronata</name>
    <name type="common">Asiatic mangrove</name>
    <dbReference type="NCBI Taxonomy" id="61149"/>
    <lineage>
        <taxon>Eukaryota</taxon>
        <taxon>Viridiplantae</taxon>
        <taxon>Streptophyta</taxon>
        <taxon>Embryophyta</taxon>
        <taxon>Tracheophyta</taxon>
        <taxon>Spermatophyta</taxon>
        <taxon>Magnoliopsida</taxon>
        <taxon>eudicotyledons</taxon>
        <taxon>Gunneridae</taxon>
        <taxon>Pentapetalae</taxon>
        <taxon>rosids</taxon>
        <taxon>fabids</taxon>
        <taxon>Malpighiales</taxon>
        <taxon>Rhizophoraceae</taxon>
        <taxon>Rhizophora</taxon>
    </lineage>
</organism>
<evidence type="ECO:0000313" key="1">
    <source>
        <dbReference type="EMBL" id="MBX28370.1"/>
    </source>
</evidence>
<protein>
    <submittedName>
        <fullName evidence="1">Uncharacterized protein</fullName>
    </submittedName>
</protein>
<name>A0A2P2MDP7_RHIMU</name>
<sequence length="29" mass="3307">MIKGILNVIIPHEIVIQYLISTWNRGALT</sequence>
<dbReference type="EMBL" id="GGEC01047886">
    <property type="protein sequence ID" value="MBX28370.1"/>
    <property type="molecule type" value="Transcribed_RNA"/>
</dbReference>
<accession>A0A2P2MDP7</accession>
<reference evidence="1" key="1">
    <citation type="submission" date="2018-02" db="EMBL/GenBank/DDBJ databases">
        <title>Rhizophora mucronata_Transcriptome.</title>
        <authorList>
            <person name="Meera S.P."/>
            <person name="Sreeshan A."/>
            <person name="Augustine A."/>
        </authorList>
    </citation>
    <scope>NUCLEOTIDE SEQUENCE</scope>
    <source>
        <tissue evidence="1">Leaf</tissue>
    </source>
</reference>
<proteinExistence type="predicted"/>
<dbReference type="AlphaFoldDB" id="A0A2P2MDP7"/>